<evidence type="ECO:0000313" key="4">
    <source>
        <dbReference type="Proteomes" id="UP000287687"/>
    </source>
</evidence>
<feature type="chain" id="PRO_5018712792" evidence="2">
    <location>
        <begin position="27"/>
        <end position="458"/>
    </location>
</feature>
<evidence type="ECO:0000313" key="3">
    <source>
        <dbReference type="EMBL" id="RWX79187.1"/>
    </source>
</evidence>
<evidence type="ECO:0000256" key="2">
    <source>
        <dbReference type="SAM" id="SignalP"/>
    </source>
</evidence>
<protein>
    <submittedName>
        <fullName evidence="3">Uncharacterized protein</fullName>
    </submittedName>
</protein>
<proteinExistence type="predicted"/>
<feature type="compositionally biased region" description="Basic and acidic residues" evidence="1">
    <location>
        <begin position="209"/>
        <end position="230"/>
    </location>
</feature>
<dbReference type="OrthoDB" id="8452149at2"/>
<feature type="compositionally biased region" description="Low complexity" evidence="1">
    <location>
        <begin position="417"/>
        <end position="444"/>
    </location>
</feature>
<dbReference type="RefSeq" id="WP_128443162.1">
    <property type="nucleotide sequence ID" value="NZ_SBIP01000002.1"/>
</dbReference>
<feature type="compositionally biased region" description="Basic and acidic residues" evidence="1">
    <location>
        <begin position="276"/>
        <end position="291"/>
    </location>
</feature>
<evidence type="ECO:0000256" key="1">
    <source>
        <dbReference type="SAM" id="MobiDB-lite"/>
    </source>
</evidence>
<keyword evidence="2" id="KW-0732">Signal</keyword>
<dbReference type="AlphaFoldDB" id="A0A3S3U0P2"/>
<sequence>MKIRLSKKFLLITGSVLVLCAGSGAAAVFVGADKLLGPSYIETNGLACTTLQTDRIKRDHRSWIRKYVVSDKPGDGMARIQTALRVARAVQEKEKADLVQVAILDKAGPTERADMRGRVIGAQVVYIPDLSKAPDGAQAQTYSAYYVDGPPTAKGEYFGLRIDLPLEDVEALSAKLTDKADCVDPVVAVPEGEHGAPAAHGDKKKPKPKGGEHGASSEHGEAAGHGEPSAHGEAPVATDHDGTEQVASKESGGFMSSVTSMIFGSKEAAPAAVHGTESEAHPAEDEAKPADAHAVPVTEPVTRAEQHEATKPAAAEGDHQPAASAGPTGQPATKAEISASKGEATAVDAPKEEGGFLSSVTGMLFGSGGAEKPAEPQKEASVEVKPSDPVPVPRTSAEGGKRWSSQTQADAVHGSDAPQAPAEAAPKPTDGSTAADAAGAAWLAKFRQQQAGAAQPGH</sequence>
<gene>
    <name evidence="3" type="ORF">EPK99_11530</name>
</gene>
<feature type="compositionally biased region" description="Basic and acidic residues" evidence="1">
    <location>
        <begin position="372"/>
        <end position="386"/>
    </location>
</feature>
<name>A0A3S3U0P2_9HYPH</name>
<feature type="signal peptide" evidence="2">
    <location>
        <begin position="1"/>
        <end position="26"/>
    </location>
</feature>
<organism evidence="3 4">
    <name type="scientific">Neorhizobium lilium</name>
    <dbReference type="NCBI Taxonomy" id="2503024"/>
    <lineage>
        <taxon>Bacteria</taxon>
        <taxon>Pseudomonadati</taxon>
        <taxon>Pseudomonadota</taxon>
        <taxon>Alphaproteobacteria</taxon>
        <taxon>Hyphomicrobiales</taxon>
        <taxon>Rhizobiaceae</taxon>
        <taxon>Rhizobium/Agrobacterium group</taxon>
        <taxon>Neorhizobium</taxon>
    </lineage>
</organism>
<accession>A0A3S3U0P2</accession>
<dbReference type="Proteomes" id="UP000287687">
    <property type="component" value="Unassembled WGS sequence"/>
</dbReference>
<reference evidence="3 4" key="1">
    <citation type="submission" date="2019-01" db="EMBL/GenBank/DDBJ databases">
        <title>The draft genome of Rhizobium sp. 24NR.</title>
        <authorList>
            <person name="Liu L."/>
            <person name="Liang L."/>
            <person name="Shi S."/>
            <person name="Xu L."/>
            <person name="Wang X."/>
            <person name="Li L."/>
            <person name="Zhang X."/>
        </authorList>
    </citation>
    <scope>NUCLEOTIDE SEQUENCE [LARGE SCALE GENOMIC DNA]</scope>
    <source>
        <strain evidence="3 4">24NR</strain>
    </source>
</reference>
<feature type="region of interest" description="Disordered" evidence="1">
    <location>
        <begin position="191"/>
        <end position="251"/>
    </location>
</feature>
<keyword evidence="4" id="KW-1185">Reference proteome</keyword>
<feature type="region of interest" description="Disordered" evidence="1">
    <location>
        <begin position="268"/>
        <end position="458"/>
    </location>
</feature>
<comment type="caution">
    <text evidence="3">The sequence shown here is derived from an EMBL/GenBank/DDBJ whole genome shotgun (WGS) entry which is preliminary data.</text>
</comment>
<dbReference type="EMBL" id="SBIP01000002">
    <property type="protein sequence ID" value="RWX79187.1"/>
    <property type="molecule type" value="Genomic_DNA"/>
</dbReference>